<reference evidence="2 3" key="1">
    <citation type="submission" date="2013-03" db="EMBL/GenBank/DDBJ databases">
        <title>The Genome Sequence of Cladophialophora carrionii CBS 160.54.</title>
        <authorList>
            <consortium name="The Broad Institute Genomics Platform"/>
            <person name="Cuomo C."/>
            <person name="de Hoog S."/>
            <person name="Gorbushina A."/>
            <person name="Walker B."/>
            <person name="Young S.K."/>
            <person name="Zeng Q."/>
            <person name="Gargeya S."/>
            <person name="Fitzgerald M."/>
            <person name="Haas B."/>
            <person name="Abouelleil A."/>
            <person name="Allen A.W."/>
            <person name="Alvarado L."/>
            <person name="Arachchi H.M."/>
            <person name="Berlin A.M."/>
            <person name="Chapman S.B."/>
            <person name="Gainer-Dewar J."/>
            <person name="Goldberg J."/>
            <person name="Griggs A."/>
            <person name="Gujja S."/>
            <person name="Hansen M."/>
            <person name="Howarth C."/>
            <person name="Imamovic A."/>
            <person name="Ireland A."/>
            <person name="Larimer J."/>
            <person name="McCowan C."/>
            <person name="Murphy C."/>
            <person name="Pearson M."/>
            <person name="Poon T.W."/>
            <person name="Priest M."/>
            <person name="Roberts A."/>
            <person name="Saif S."/>
            <person name="Shea T."/>
            <person name="Sisk P."/>
            <person name="Sykes S."/>
            <person name="Wortman J."/>
            <person name="Nusbaum C."/>
            <person name="Birren B."/>
        </authorList>
    </citation>
    <scope>NUCLEOTIDE SEQUENCE [LARGE SCALE GENOMIC DNA]</scope>
    <source>
        <strain evidence="2 3">CBS 160.54</strain>
    </source>
</reference>
<evidence type="ECO:0000313" key="2">
    <source>
        <dbReference type="EMBL" id="ETI20593.1"/>
    </source>
</evidence>
<dbReference type="SUPFAM" id="SSF52047">
    <property type="entry name" value="RNI-like"/>
    <property type="match status" value="1"/>
</dbReference>
<evidence type="ECO:0000313" key="3">
    <source>
        <dbReference type="Proteomes" id="UP000030678"/>
    </source>
</evidence>
<dbReference type="EMBL" id="KB822708">
    <property type="protein sequence ID" value="ETI20593.1"/>
    <property type="molecule type" value="Genomic_DNA"/>
</dbReference>
<dbReference type="InterPro" id="IPR032675">
    <property type="entry name" value="LRR_dom_sf"/>
</dbReference>
<dbReference type="SMART" id="SM00256">
    <property type="entry name" value="FBOX"/>
    <property type="match status" value="1"/>
</dbReference>
<dbReference type="SUPFAM" id="SSF81383">
    <property type="entry name" value="F-box domain"/>
    <property type="match status" value="1"/>
</dbReference>
<dbReference type="Gene3D" id="1.20.1280.50">
    <property type="match status" value="1"/>
</dbReference>
<dbReference type="RefSeq" id="XP_008731161.1">
    <property type="nucleotide sequence ID" value="XM_008732939.1"/>
</dbReference>
<accession>V9D2S5</accession>
<sequence length="577" mass="65151">MAIGLPLPKEISDLLIACREAIKEQRYEEAINSITAALHGSIANNTTVTELIGVYDYRHAAYVRQGDLEFALQDAKTMIRLDRNDVRGYLRCSAVNRLMGNMAVALQFLEQGLKHCSEADDQDILLKETQRVRDKLAAERVLSRPRDPVATLPLEVIEFIMSYLDYRQHVRMLRVSTSWKRVLSVLPPLIDTVSFVGAKTTVSSRMVRAALRRIMAPKILRAVGLTSGASTVLQDWLHWDKRISCLEVLEISDPTIPMRTFSFRSDVLREIALDFPTLCGMEIVQEVLRRCTALEYARFTTCVSGDQFPRWTLRSNTLIELDLNCEKNPAEFLRLIIDLPEIRVLSLSGFNDPQWPGDLDLRDSQYLTTLCLYDCAIRDLYLPPTLKHLRMESCEMQTERAPWPAAGPQPMLPGLDNLETLSMLHSFPGARFSEPFLPIIRQSAALTDPGHLKCLKFSYNLSSLDHFEAIIQAKWCLGLTELHIDSPNIVDRCSPFVVRSCPDLEVFHIRGAPITGVFIVDLILAPRSKLRAVTVQDCPKVHKDIIPYGEGRGVHVKFISSAEKAGKGSGRRVRELE</sequence>
<dbReference type="Gene3D" id="1.25.40.10">
    <property type="entry name" value="Tetratricopeptide repeat domain"/>
    <property type="match status" value="1"/>
</dbReference>
<dbReference type="InterPro" id="IPR011990">
    <property type="entry name" value="TPR-like_helical_dom_sf"/>
</dbReference>
<dbReference type="SUPFAM" id="SSF48452">
    <property type="entry name" value="TPR-like"/>
    <property type="match status" value="1"/>
</dbReference>
<dbReference type="Proteomes" id="UP000030678">
    <property type="component" value="Unassembled WGS sequence"/>
</dbReference>
<dbReference type="HOGENOM" id="CLU_024395_0_1_1"/>
<dbReference type="InterPro" id="IPR036047">
    <property type="entry name" value="F-box-like_dom_sf"/>
</dbReference>
<dbReference type="Gene3D" id="3.80.10.10">
    <property type="entry name" value="Ribonuclease Inhibitor"/>
    <property type="match status" value="1"/>
</dbReference>
<gene>
    <name evidence="2" type="ORF">G647_08631</name>
</gene>
<dbReference type="Pfam" id="PF00646">
    <property type="entry name" value="F-box"/>
    <property type="match status" value="1"/>
</dbReference>
<proteinExistence type="predicted"/>
<dbReference type="VEuPathDB" id="FungiDB:G647_08631"/>
<name>V9D2S5_9EURO</name>
<dbReference type="CDD" id="cd09917">
    <property type="entry name" value="F-box_SF"/>
    <property type="match status" value="1"/>
</dbReference>
<dbReference type="GeneID" id="19987124"/>
<dbReference type="InterPro" id="IPR001810">
    <property type="entry name" value="F-box_dom"/>
</dbReference>
<dbReference type="PROSITE" id="PS50181">
    <property type="entry name" value="FBOX"/>
    <property type="match status" value="1"/>
</dbReference>
<feature type="domain" description="F-box" evidence="1">
    <location>
        <begin position="146"/>
        <end position="193"/>
    </location>
</feature>
<organism evidence="2 3">
    <name type="scientific">Cladophialophora carrionii CBS 160.54</name>
    <dbReference type="NCBI Taxonomy" id="1279043"/>
    <lineage>
        <taxon>Eukaryota</taxon>
        <taxon>Fungi</taxon>
        <taxon>Dikarya</taxon>
        <taxon>Ascomycota</taxon>
        <taxon>Pezizomycotina</taxon>
        <taxon>Eurotiomycetes</taxon>
        <taxon>Chaetothyriomycetidae</taxon>
        <taxon>Chaetothyriales</taxon>
        <taxon>Herpotrichiellaceae</taxon>
        <taxon>Cladophialophora</taxon>
    </lineage>
</organism>
<dbReference type="AlphaFoldDB" id="V9D2S5"/>
<evidence type="ECO:0000259" key="1">
    <source>
        <dbReference type="PROSITE" id="PS50181"/>
    </source>
</evidence>
<protein>
    <recommendedName>
        <fullName evidence="1">F-box domain-containing protein</fullName>
    </recommendedName>
</protein>
<dbReference type="OrthoDB" id="629492at2759"/>